<evidence type="ECO:0000313" key="3">
    <source>
        <dbReference type="Proteomes" id="UP000033448"/>
    </source>
</evidence>
<organism evidence="2 3">
    <name type="scientific">Microbacterium azadirachtae</name>
    <dbReference type="NCBI Taxonomy" id="582680"/>
    <lineage>
        <taxon>Bacteria</taxon>
        <taxon>Bacillati</taxon>
        <taxon>Actinomycetota</taxon>
        <taxon>Actinomycetes</taxon>
        <taxon>Micrococcales</taxon>
        <taxon>Microbacteriaceae</taxon>
        <taxon>Microbacterium</taxon>
    </lineage>
</organism>
<reference evidence="2 3" key="1">
    <citation type="submission" date="2015-02" db="EMBL/GenBank/DDBJ databases">
        <title>Draft genome sequences of ten Microbacterium spp. with emphasis on heavy metal contaminated environments.</title>
        <authorList>
            <person name="Corretto E."/>
        </authorList>
    </citation>
    <scope>NUCLEOTIDE SEQUENCE [LARGE SCALE GENOMIC DNA]</scope>
    <source>
        <strain evidence="2 3">DSM 23848</strain>
    </source>
</reference>
<dbReference type="PATRIC" id="fig|582680.7.peg.1066"/>
<name>A0A0F0L4P7_9MICO</name>
<sequence length="292" mass="32479">MTKTNTRIPDQKSQTSGARRGFEHSEGLRTPLIRLHEEGRWAWRHDPEVAALMRHAARKYAALARRHGLDPWEAAAAAFDAMRTGSVRRAEDPWAVITRAVQVTCIAEERANGLLCSVHQARRPKYSAHHDAERFSDRETPLTDYHPAFRTIAASAVDGDEENETVSRVEAAVSECVTLFRCLGWPLEMARSGIEYIVARLAESSSRMSAFESLRRDYHARAFLDLPPASWLTMLRVVLGSPDPNLAHTRASRGILHRLVSGEPLEALLLDAGLVAEVLRAVPAGGEYRGCQ</sequence>
<dbReference type="AlphaFoldDB" id="A0A0F0L4P7"/>
<accession>A0A0F0L4P7</accession>
<dbReference type="EMBL" id="JYIT01000064">
    <property type="protein sequence ID" value="KJL26506.1"/>
    <property type="molecule type" value="Genomic_DNA"/>
</dbReference>
<dbReference type="Proteomes" id="UP000033448">
    <property type="component" value="Unassembled WGS sequence"/>
</dbReference>
<evidence type="ECO:0008006" key="4">
    <source>
        <dbReference type="Google" id="ProtNLM"/>
    </source>
</evidence>
<protein>
    <recommendedName>
        <fullName evidence="4">Serine/arginine repetitive matrix protein 2</fullName>
    </recommendedName>
</protein>
<dbReference type="OrthoDB" id="3239759at2"/>
<feature type="region of interest" description="Disordered" evidence="1">
    <location>
        <begin position="1"/>
        <end position="23"/>
    </location>
</feature>
<dbReference type="RefSeq" id="WP_082072089.1">
    <property type="nucleotide sequence ID" value="NZ_JYIT01000064.1"/>
</dbReference>
<proteinExistence type="predicted"/>
<gene>
    <name evidence="2" type="ORF">RL72_01030</name>
</gene>
<feature type="compositionally biased region" description="Polar residues" evidence="1">
    <location>
        <begin position="1"/>
        <end position="17"/>
    </location>
</feature>
<evidence type="ECO:0000313" key="2">
    <source>
        <dbReference type="EMBL" id="KJL26506.1"/>
    </source>
</evidence>
<evidence type="ECO:0000256" key="1">
    <source>
        <dbReference type="SAM" id="MobiDB-lite"/>
    </source>
</evidence>
<comment type="caution">
    <text evidence="2">The sequence shown here is derived from an EMBL/GenBank/DDBJ whole genome shotgun (WGS) entry which is preliminary data.</text>
</comment>
<keyword evidence="3" id="KW-1185">Reference proteome</keyword>